<dbReference type="EMBL" id="LR797280">
    <property type="protein sequence ID" value="CAB4199497.1"/>
    <property type="molecule type" value="Genomic_DNA"/>
</dbReference>
<name>A0A6J5RYH2_9CAUD</name>
<sequence>MAIAPGLIGGARRIAAQRGLTPEEQAARQARVASGMTSARPLFGGSMPMPPQQQAKRPSMWDGIAEDPLAFFLTGPNGVMKRQEADAAQQAAQAEQQRRMGMAQAANLDPGAMLAYDADPAAFGKSMSTNYEAANVPEGGARYFGNGQHPFAGPPKTGDDVRQVGNSIVQRQPDGNWKPVYTGATPQEAARAFSMFIDKNTGRQMFLMSDGQTKDTGVEAYVPPQITSVGGVPVAVDKRTLQTSELAGVGDVADNKAALASAEVQGQAQGKAAFDLPSIELRTQTAISSIDDLKKLNLDSRYGAQGKLWAVPGTEGANIQARITQVTSQAFLNAFDQLRGAGAITETEGNAATAAITRLKDQNITVGEALTAMSDLQSYYTKGLAVARQKARMAPTLPNRQAPGAQSDLSQYSTEELQRMLAGGQ</sequence>
<proteinExistence type="predicted"/>
<protein>
    <submittedName>
        <fullName evidence="2">Uncharacterized protein</fullName>
    </submittedName>
</protein>
<reference evidence="2" key="1">
    <citation type="submission" date="2020-05" db="EMBL/GenBank/DDBJ databases">
        <authorList>
            <person name="Chiriac C."/>
            <person name="Salcher M."/>
            <person name="Ghai R."/>
            <person name="Kavagutti S V."/>
        </authorList>
    </citation>
    <scope>NUCLEOTIDE SEQUENCE</scope>
</reference>
<feature type="region of interest" description="Disordered" evidence="1">
    <location>
        <begin position="30"/>
        <end position="57"/>
    </location>
</feature>
<evidence type="ECO:0000313" key="2">
    <source>
        <dbReference type="EMBL" id="CAB4199497.1"/>
    </source>
</evidence>
<evidence type="ECO:0000256" key="1">
    <source>
        <dbReference type="SAM" id="MobiDB-lite"/>
    </source>
</evidence>
<organism evidence="2">
    <name type="scientific">uncultured Caudovirales phage</name>
    <dbReference type="NCBI Taxonomy" id="2100421"/>
    <lineage>
        <taxon>Viruses</taxon>
        <taxon>Duplodnaviria</taxon>
        <taxon>Heunggongvirae</taxon>
        <taxon>Uroviricota</taxon>
        <taxon>Caudoviricetes</taxon>
        <taxon>Peduoviridae</taxon>
        <taxon>Maltschvirus</taxon>
        <taxon>Maltschvirus maltsch</taxon>
    </lineage>
</organism>
<accession>A0A6J5RYH2</accession>
<gene>
    <name evidence="2" type="ORF">UFOVP1333_53</name>
</gene>